<keyword evidence="3" id="KW-1185">Reference proteome</keyword>
<evidence type="ECO:0000313" key="2">
    <source>
        <dbReference type="EnsemblMetazoa" id="CJA34944.1"/>
    </source>
</evidence>
<proteinExistence type="predicted"/>
<evidence type="ECO:0000313" key="3">
    <source>
        <dbReference type="Proteomes" id="UP000005237"/>
    </source>
</evidence>
<feature type="region of interest" description="Disordered" evidence="1">
    <location>
        <begin position="20"/>
        <end position="51"/>
    </location>
</feature>
<dbReference type="AlphaFoldDB" id="A0A8R1IFB5"/>
<evidence type="ECO:0000256" key="1">
    <source>
        <dbReference type="SAM" id="MobiDB-lite"/>
    </source>
</evidence>
<name>A0A8R1IFB5_CAEJA</name>
<reference evidence="3" key="1">
    <citation type="submission" date="2010-08" db="EMBL/GenBank/DDBJ databases">
        <authorList>
            <consortium name="Caenorhabditis japonica Sequencing Consortium"/>
            <person name="Wilson R.K."/>
        </authorList>
    </citation>
    <scope>NUCLEOTIDE SEQUENCE [LARGE SCALE GENOMIC DNA]</scope>
    <source>
        <strain evidence="3">DF5081</strain>
    </source>
</reference>
<protein>
    <submittedName>
        <fullName evidence="2">Uncharacterized protein</fullName>
    </submittedName>
</protein>
<sequence length="51" mass="5850">MVSNIDMALSDVIKTSRSVLKNKNIKRKNGKKPTGIQKKTRPIQNRKNQKD</sequence>
<dbReference type="EnsemblMetazoa" id="CJA34944.1">
    <property type="protein sequence ID" value="CJA34944.1"/>
    <property type="gene ID" value="WBGene00210791"/>
</dbReference>
<reference evidence="2" key="2">
    <citation type="submission" date="2022-06" db="UniProtKB">
        <authorList>
            <consortium name="EnsemblMetazoa"/>
        </authorList>
    </citation>
    <scope>IDENTIFICATION</scope>
    <source>
        <strain evidence="2">DF5081</strain>
    </source>
</reference>
<feature type="compositionally biased region" description="Polar residues" evidence="1">
    <location>
        <begin position="42"/>
        <end position="51"/>
    </location>
</feature>
<accession>A0A8R1IFB5</accession>
<organism evidence="2 3">
    <name type="scientific">Caenorhabditis japonica</name>
    <dbReference type="NCBI Taxonomy" id="281687"/>
    <lineage>
        <taxon>Eukaryota</taxon>
        <taxon>Metazoa</taxon>
        <taxon>Ecdysozoa</taxon>
        <taxon>Nematoda</taxon>
        <taxon>Chromadorea</taxon>
        <taxon>Rhabditida</taxon>
        <taxon>Rhabditina</taxon>
        <taxon>Rhabditomorpha</taxon>
        <taxon>Rhabditoidea</taxon>
        <taxon>Rhabditidae</taxon>
        <taxon>Peloderinae</taxon>
        <taxon>Caenorhabditis</taxon>
    </lineage>
</organism>
<dbReference type="Proteomes" id="UP000005237">
    <property type="component" value="Unassembled WGS sequence"/>
</dbReference>